<dbReference type="Proteomes" id="UP000198823">
    <property type="component" value="Unassembled WGS sequence"/>
</dbReference>
<protein>
    <submittedName>
        <fullName evidence="2">Uncharacterized protein</fullName>
    </submittedName>
</protein>
<name>A0A1G6XKV8_9BACL</name>
<dbReference type="AlphaFoldDB" id="A0A1G6XKV8"/>
<keyword evidence="1" id="KW-0812">Transmembrane</keyword>
<organism evidence="2 3">
    <name type="scientific">Bhargavaea beijingensis</name>
    <dbReference type="NCBI Taxonomy" id="426756"/>
    <lineage>
        <taxon>Bacteria</taxon>
        <taxon>Bacillati</taxon>
        <taxon>Bacillota</taxon>
        <taxon>Bacilli</taxon>
        <taxon>Bacillales</taxon>
        <taxon>Caryophanaceae</taxon>
        <taxon>Bhargavaea</taxon>
    </lineage>
</organism>
<keyword evidence="1" id="KW-1133">Transmembrane helix</keyword>
<proteinExistence type="predicted"/>
<accession>A0A1G6XKV8</accession>
<evidence type="ECO:0000313" key="3">
    <source>
        <dbReference type="Proteomes" id="UP000198823"/>
    </source>
</evidence>
<evidence type="ECO:0000256" key="1">
    <source>
        <dbReference type="SAM" id="Phobius"/>
    </source>
</evidence>
<gene>
    <name evidence="2" type="ORF">SAMN04488126_10196</name>
</gene>
<dbReference type="STRING" id="426756.SAMN04488126_10196"/>
<evidence type="ECO:0000313" key="2">
    <source>
        <dbReference type="EMBL" id="SDD78874.1"/>
    </source>
</evidence>
<dbReference type="RefSeq" id="WP_092092953.1">
    <property type="nucleotide sequence ID" value="NZ_FNAR01000001.1"/>
</dbReference>
<reference evidence="2 3" key="1">
    <citation type="submission" date="2016-10" db="EMBL/GenBank/DDBJ databases">
        <authorList>
            <person name="de Groot N.N."/>
        </authorList>
    </citation>
    <scope>NUCLEOTIDE SEQUENCE [LARGE SCALE GENOMIC DNA]</scope>
    <source>
        <strain evidence="2 3">CGMCC 1.6762</strain>
    </source>
</reference>
<sequence length="81" mass="8306">MGITFWLKLFGSATVVVGIIAGIGTADAGAGPEGGLLNLMVALSVLVIIVSIGILMHGMAEVLERLDETVEAHERSAGDTE</sequence>
<dbReference type="EMBL" id="FNAR01000001">
    <property type="protein sequence ID" value="SDD78874.1"/>
    <property type="molecule type" value="Genomic_DNA"/>
</dbReference>
<keyword evidence="1" id="KW-0472">Membrane</keyword>
<feature type="transmembrane region" description="Helical" evidence="1">
    <location>
        <begin position="38"/>
        <end position="56"/>
    </location>
</feature>